<evidence type="ECO:0000256" key="1">
    <source>
        <dbReference type="ARBA" id="ARBA00004335"/>
    </source>
</evidence>
<feature type="compositionally biased region" description="Gly residues" evidence="9">
    <location>
        <begin position="25"/>
        <end position="43"/>
    </location>
</feature>
<evidence type="ECO:0000313" key="11">
    <source>
        <dbReference type="Ensembl" id="ENSDCDP00010042174.1"/>
    </source>
</evidence>
<dbReference type="GO" id="GO:0008270">
    <property type="term" value="F:zinc ion binding"/>
    <property type="evidence" value="ECO:0007669"/>
    <property type="project" value="UniProtKB-KW"/>
</dbReference>
<evidence type="ECO:0000313" key="12">
    <source>
        <dbReference type="Proteomes" id="UP000694580"/>
    </source>
</evidence>
<evidence type="ECO:0000256" key="2">
    <source>
        <dbReference type="ARBA" id="ARBA00004567"/>
    </source>
</evidence>
<dbReference type="SMART" id="SM00356">
    <property type="entry name" value="ZnF_C3H1"/>
    <property type="match status" value="1"/>
</dbReference>
<dbReference type="Proteomes" id="UP000694580">
    <property type="component" value="Chromosome 20"/>
</dbReference>
<dbReference type="GO" id="GO:0031965">
    <property type="term" value="C:nuclear membrane"/>
    <property type="evidence" value="ECO:0007669"/>
    <property type="project" value="UniProtKB-SubCell"/>
</dbReference>
<dbReference type="AlphaFoldDB" id="A0AAY4DAH0"/>
<evidence type="ECO:0000259" key="10">
    <source>
        <dbReference type="PROSITE" id="PS50103"/>
    </source>
</evidence>
<dbReference type="GeneTree" id="ENSGT00390000000118"/>
<feature type="region of interest" description="Disordered" evidence="9">
    <location>
        <begin position="19"/>
        <end position="80"/>
    </location>
</feature>
<evidence type="ECO:0000256" key="8">
    <source>
        <dbReference type="PROSITE-ProRule" id="PRU00723"/>
    </source>
</evidence>
<accession>A0AAY4DAH0</accession>
<keyword evidence="12" id="KW-1185">Reference proteome</keyword>
<evidence type="ECO:0000256" key="4">
    <source>
        <dbReference type="ARBA" id="ARBA00023242"/>
    </source>
</evidence>
<reference evidence="11 12" key="1">
    <citation type="submission" date="2020-06" db="EMBL/GenBank/DDBJ databases">
        <authorList>
            <consortium name="Wellcome Sanger Institute Data Sharing"/>
        </authorList>
    </citation>
    <scope>NUCLEOTIDE SEQUENCE [LARGE SCALE GENOMIC DNA]</scope>
</reference>
<dbReference type="Ensembl" id="ENSDCDT00010052206.1">
    <property type="protein sequence ID" value="ENSDCDP00010042174.1"/>
    <property type="gene ID" value="ENSDCDG00010026595.1"/>
</dbReference>
<evidence type="ECO:0000256" key="9">
    <source>
        <dbReference type="SAM" id="MobiDB-lite"/>
    </source>
</evidence>
<keyword evidence="8" id="KW-0479">Metal-binding</keyword>
<organism evidence="11 12">
    <name type="scientific">Denticeps clupeoides</name>
    <name type="common">denticle herring</name>
    <dbReference type="NCBI Taxonomy" id="299321"/>
    <lineage>
        <taxon>Eukaryota</taxon>
        <taxon>Metazoa</taxon>
        <taxon>Chordata</taxon>
        <taxon>Craniata</taxon>
        <taxon>Vertebrata</taxon>
        <taxon>Euteleostomi</taxon>
        <taxon>Actinopterygii</taxon>
        <taxon>Neopterygii</taxon>
        <taxon>Teleostei</taxon>
        <taxon>Clupei</taxon>
        <taxon>Clupeiformes</taxon>
        <taxon>Denticipitoidei</taxon>
        <taxon>Denticipitidae</taxon>
        <taxon>Denticeps</taxon>
    </lineage>
</organism>
<comment type="function">
    <text evidence="5">Required for the export of mRNAs containing poly(A) tails from the nucleus into the cytoplasm.</text>
</comment>
<evidence type="ECO:0000256" key="6">
    <source>
        <dbReference type="ARBA" id="ARBA00039886"/>
    </source>
</evidence>
<dbReference type="GO" id="GO:0005643">
    <property type="term" value="C:nuclear pore"/>
    <property type="evidence" value="ECO:0007669"/>
    <property type="project" value="UniProtKB-SubCell"/>
</dbReference>
<keyword evidence="3" id="KW-0906">Nuclear pore complex</keyword>
<dbReference type="InterPro" id="IPR000571">
    <property type="entry name" value="Znf_CCCH"/>
</dbReference>
<dbReference type="PANTHER" id="PTHR46527:SF1">
    <property type="entry name" value="NUCLEOPORIN NUP42"/>
    <property type="match status" value="1"/>
</dbReference>
<feature type="zinc finger region" description="C3H1-type" evidence="8">
    <location>
        <begin position="1"/>
        <end position="25"/>
    </location>
</feature>
<keyword evidence="4" id="KW-0539">Nucleus</keyword>
<name>A0AAY4DAH0_9TELE</name>
<dbReference type="PROSITE" id="PS50103">
    <property type="entry name" value="ZF_C3H1"/>
    <property type="match status" value="1"/>
</dbReference>
<protein>
    <recommendedName>
        <fullName evidence="6">Nucleoporin NUP42</fullName>
    </recommendedName>
    <alternativeName>
        <fullName evidence="7">Nucleoporin-like protein 2</fullName>
    </alternativeName>
</protein>
<keyword evidence="8" id="KW-0863">Zinc-finger</keyword>
<keyword evidence="3" id="KW-0509">mRNA transport</keyword>
<reference evidence="11" key="2">
    <citation type="submission" date="2025-08" db="UniProtKB">
        <authorList>
            <consortium name="Ensembl"/>
        </authorList>
    </citation>
    <scope>IDENTIFICATION</scope>
</reference>
<reference evidence="11" key="3">
    <citation type="submission" date="2025-09" db="UniProtKB">
        <authorList>
            <consortium name="Ensembl"/>
        </authorList>
    </citation>
    <scope>IDENTIFICATION</scope>
</reference>
<proteinExistence type="predicted"/>
<keyword evidence="3" id="KW-0813">Transport</keyword>
<dbReference type="PANTHER" id="PTHR46527">
    <property type="entry name" value="NUCLEOPORIN-LIKE PROTEIN 2"/>
    <property type="match status" value="1"/>
</dbReference>
<keyword evidence="3" id="KW-0811">Translocation</keyword>
<evidence type="ECO:0000256" key="3">
    <source>
        <dbReference type="ARBA" id="ARBA00023132"/>
    </source>
</evidence>
<sequence length="399" mass="41138">MTVCNFFLQGRCRYGEKCWNEHPRGGGGTSGGGGGGRSGGSGFGNRVWVNPNQRSAGNYVQPPAFSRGGNDWAGGGRDTKSSDFSFSARNRFGALASQTDFDQGGQKDENEKHIETIQSDMEIWENSGQWVFSCYSVLKSPITGFVDLSPEELRLEYYSCKATGDMQTYGNSVQQLVGQWRGRVQELKLMSSSTRAAVLLELNNQSSQTSSFGPSGFGSSFGFVSASSGFGSNSFSFTSPSAGFGLGGSSAFNSATSTQPQPVFGSAPPSSAPTAASFSFAAPAVSKNAPSAFGEAPAPTAAGFSFASSTAGSFGSGFGSTSTPSPGGFGMPGGSSVATAGGFGSVAAATVSAPATRAAVNLFTPRSELSPEELKEFEASRFTLGQIPLRPPPADLLVV</sequence>
<keyword evidence="8" id="KW-0862">Zinc</keyword>
<dbReference type="InterPro" id="IPR051767">
    <property type="entry name" value="Nucleoporin_NUP42"/>
</dbReference>
<evidence type="ECO:0000256" key="7">
    <source>
        <dbReference type="ARBA" id="ARBA00042384"/>
    </source>
</evidence>
<comment type="subcellular location">
    <subcellularLocation>
        <location evidence="1">Nucleus membrane</location>
        <topology evidence="1">Peripheral membrane protein</topology>
        <orientation evidence="1">Cytoplasmic side</orientation>
    </subcellularLocation>
    <subcellularLocation>
        <location evidence="2">Nucleus</location>
        <location evidence="2">Nuclear pore complex</location>
    </subcellularLocation>
</comment>
<feature type="domain" description="C3H1-type" evidence="10">
    <location>
        <begin position="1"/>
        <end position="25"/>
    </location>
</feature>
<gene>
    <name evidence="11" type="primary">NUP42</name>
</gene>
<keyword evidence="3" id="KW-0653">Protein transport</keyword>
<evidence type="ECO:0000256" key="5">
    <source>
        <dbReference type="ARBA" id="ARBA00037262"/>
    </source>
</evidence>